<dbReference type="EMBL" id="JAVXUO010003125">
    <property type="protein sequence ID" value="KAK2966457.1"/>
    <property type="molecule type" value="Genomic_DNA"/>
</dbReference>
<dbReference type="AlphaFoldDB" id="A0AA88QCF5"/>
<dbReference type="GO" id="GO:0003723">
    <property type="term" value="F:RNA binding"/>
    <property type="evidence" value="ECO:0007669"/>
    <property type="project" value="InterPro"/>
</dbReference>
<protein>
    <recommendedName>
        <fullName evidence="3">Pentatricopeptide repeat-containing protein</fullName>
    </recommendedName>
</protein>
<evidence type="ECO:0000313" key="2">
    <source>
        <dbReference type="Proteomes" id="UP001187471"/>
    </source>
</evidence>
<dbReference type="InterPro" id="IPR046960">
    <property type="entry name" value="PPR_At4g14850-like_plant"/>
</dbReference>
<dbReference type="PANTHER" id="PTHR47926">
    <property type="entry name" value="PENTATRICOPEPTIDE REPEAT-CONTAINING PROTEIN"/>
    <property type="match status" value="1"/>
</dbReference>
<dbReference type="Pfam" id="PF20431">
    <property type="entry name" value="E_motif"/>
    <property type="match status" value="1"/>
</dbReference>
<dbReference type="GO" id="GO:0009451">
    <property type="term" value="P:RNA modification"/>
    <property type="evidence" value="ECO:0007669"/>
    <property type="project" value="InterPro"/>
</dbReference>
<reference evidence="1" key="1">
    <citation type="submission" date="2022-12" db="EMBL/GenBank/DDBJ databases">
        <title>Draft genome assemblies for two species of Escallonia (Escalloniales).</title>
        <authorList>
            <person name="Chanderbali A."/>
            <person name="Dervinis C."/>
            <person name="Anghel I."/>
            <person name="Soltis D."/>
            <person name="Soltis P."/>
            <person name="Zapata F."/>
        </authorList>
    </citation>
    <scope>NUCLEOTIDE SEQUENCE</scope>
    <source>
        <strain evidence="1">UCBG92.1500</strain>
        <tissue evidence="1">Leaf</tissue>
    </source>
</reference>
<dbReference type="PANTHER" id="PTHR47926:SF514">
    <property type="entry name" value="TETRATRICOPEPTIDE-LIKE HELICAL DOMAIN SUPERFAMILY, DYW DOMAIN-CONTAINING PROTEIN"/>
    <property type="match status" value="1"/>
</dbReference>
<evidence type="ECO:0008006" key="3">
    <source>
        <dbReference type="Google" id="ProtNLM"/>
    </source>
</evidence>
<gene>
    <name evidence="1" type="ORF">RJ640_005436</name>
</gene>
<proteinExistence type="predicted"/>
<name>A0AA88QCF5_9ASTE</name>
<accession>A0AA88QCF5</accession>
<keyword evidence="2" id="KW-1185">Reference proteome</keyword>
<sequence length="171" mass="19412">MNMGFNLPQTTMLCAVNLFDQAGQLTEAYQLVNEVPHNLLGACRVHQNVELGEIAANNLLRLEPNLASHYIPLANIYPSAGLWEKAVEVRENMMRKEVRKEPGCSWIEFGDGVHRFTAGDESLPHGEQLLNFLEILLEKLKKEGYVHETCVLRAILMRRKRKTLCVVTARD</sequence>
<comment type="caution">
    <text evidence="1">The sequence shown here is derived from an EMBL/GenBank/DDBJ whole genome shotgun (WGS) entry which is preliminary data.</text>
</comment>
<dbReference type="Proteomes" id="UP001187471">
    <property type="component" value="Unassembled WGS sequence"/>
</dbReference>
<dbReference type="InterPro" id="IPR046848">
    <property type="entry name" value="E_motif"/>
</dbReference>
<evidence type="ECO:0000313" key="1">
    <source>
        <dbReference type="EMBL" id="KAK2966457.1"/>
    </source>
</evidence>
<organism evidence="1 2">
    <name type="scientific">Escallonia rubra</name>
    <dbReference type="NCBI Taxonomy" id="112253"/>
    <lineage>
        <taxon>Eukaryota</taxon>
        <taxon>Viridiplantae</taxon>
        <taxon>Streptophyta</taxon>
        <taxon>Embryophyta</taxon>
        <taxon>Tracheophyta</taxon>
        <taxon>Spermatophyta</taxon>
        <taxon>Magnoliopsida</taxon>
        <taxon>eudicotyledons</taxon>
        <taxon>Gunneridae</taxon>
        <taxon>Pentapetalae</taxon>
        <taxon>asterids</taxon>
        <taxon>campanulids</taxon>
        <taxon>Escalloniales</taxon>
        <taxon>Escalloniaceae</taxon>
        <taxon>Escallonia</taxon>
    </lineage>
</organism>